<dbReference type="PROSITE" id="PS51257">
    <property type="entry name" value="PROKAR_LIPOPROTEIN"/>
    <property type="match status" value="1"/>
</dbReference>
<protein>
    <recommendedName>
        <fullName evidence="3">Lipoprotein</fullName>
    </recommendedName>
</protein>
<sequence length="96" mass="9896">MPEKAAFALVIGIVLVTTACTARKNGKPQCAGTLLTVPKGADGKGFTIAQLMTHASAMGLSQKDAETLIYLEGINPQATPKPGETICLDGKPDAAR</sequence>
<dbReference type="EMBL" id="WTYA01000003">
    <property type="protein sequence ID" value="MXP28152.1"/>
    <property type="molecule type" value="Genomic_DNA"/>
</dbReference>
<keyword evidence="2" id="KW-1185">Reference proteome</keyword>
<evidence type="ECO:0000313" key="2">
    <source>
        <dbReference type="Proteomes" id="UP000439780"/>
    </source>
</evidence>
<accession>A0A845ACH4</accession>
<reference evidence="1 2" key="1">
    <citation type="submission" date="2019-12" db="EMBL/GenBank/DDBJ databases">
        <title>Genomic-based taxomic classification of the family Erythrobacteraceae.</title>
        <authorList>
            <person name="Xu L."/>
        </authorList>
    </citation>
    <scope>NUCLEOTIDE SEQUENCE [LARGE SCALE GENOMIC DNA]</scope>
    <source>
        <strain evidence="1 2">KEMB 9005-328</strain>
    </source>
</reference>
<proteinExistence type="predicted"/>
<organism evidence="1 2">
    <name type="scientific">Qipengyuania algicida</name>
    <dbReference type="NCBI Taxonomy" id="1836209"/>
    <lineage>
        <taxon>Bacteria</taxon>
        <taxon>Pseudomonadati</taxon>
        <taxon>Pseudomonadota</taxon>
        <taxon>Alphaproteobacteria</taxon>
        <taxon>Sphingomonadales</taxon>
        <taxon>Erythrobacteraceae</taxon>
        <taxon>Qipengyuania</taxon>
    </lineage>
</organism>
<dbReference type="RefSeq" id="WP_160752460.1">
    <property type="nucleotide sequence ID" value="NZ_WTYA01000003.1"/>
</dbReference>
<dbReference type="AlphaFoldDB" id="A0A845ACH4"/>
<gene>
    <name evidence="1" type="ORF">GRI58_04860</name>
</gene>
<evidence type="ECO:0000313" key="1">
    <source>
        <dbReference type="EMBL" id="MXP28152.1"/>
    </source>
</evidence>
<dbReference type="OrthoDB" id="9906285at2"/>
<comment type="caution">
    <text evidence="1">The sequence shown here is derived from an EMBL/GenBank/DDBJ whole genome shotgun (WGS) entry which is preliminary data.</text>
</comment>
<dbReference type="Proteomes" id="UP000439780">
    <property type="component" value="Unassembled WGS sequence"/>
</dbReference>
<name>A0A845ACH4_9SPHN</name>
<evidence type="ECO:0008006" key="3">
    <source>
        <dbReference type="Google" id="ProtNLM"/>
    </source>
</evidence>